<protein>
    <submittedName>
        <fullName evidence="1">Uncharacterized protein</fullName>
    </submittedName>
</protein>
<organism evidence="1">
    <name type="scientific">Favella ehrenbergii</name>
    <dbReference type="NCBI Taxonomy" id="182087"/>
    <lineage>
        <taxon>Eukaryota</taxon>
        <taxon>Sar</taxon>
        <taxon>Alveolata</taxon>
        <taxon>Ciliophora</taxon>
        <taxon>Intramacronucleata</taxon>
        <taxon>Spirotrichea</taxon>
        <taxon>Choreotrichia</taxon>
        <taxon>Tintinnida</taxon>
        <taxon>Xystonellidae</taxon>
        <taxon>Favella</taxon>
    </lineage>
</organism>
<reference evidence="1" key="1">
    <citation type="submission" date="2021-01" db="EMBL/GenBank/DDBJ databases">
        <authorList>
            <person name="Corre E."/>
            <person name="Pelletier E."/>
            <person name="Niang G."/>
            <person name="Scheremetjew M."/>
            <person name="Finn R."/>
            <person name="Kale V."/>
            <person name="Holt S."/>
            <person name="Cochrane G."/>
            <person name="Meng A."/>
            <person name="Brown T."/>
            <person name="Cohen L."/>
        </authorList>
    </citation>
    <scope>NUCLEOTIDE SEQUENCE</scope>
    <source>
        <strain evidence="1">Fehren 1</strain>
    </source>
</reference>
<evidence type="ECO:0000313" key="1">
    <source>
        <dbReference type="EMBL" id="CAE0310571.1"/>
    </source>
</evidence>
<accession>A0A7S3MP67</accession>
<dbReference type="EMBL" id="HBIE01017820">
    <property type="protein sequence ID" value="CAE0310571.1"/>
    <property type="molecule type" value="Transcribed_RNA"/>
</dbReference>
<gene>
    <name evidence="1" type="ORF">FEHR0123_LOCUS5488</name>
</gene>
<dbReference type="AlphaFoldDB" id="A0A7S3MP67"/>
<name>A0A7S3MP67_9SPIT</name>
<sequence>MIWFGGINAILCDAVYHVTLKLDFLAPEKQQDKEESVRVNGGKLTIRKLYNKKGDLVNLKHPDRFFYNQEFYLQQPTAKMVEQGLGYQGNKYTMKWFDKNRFIGAIGRMAFHIFDLEAMDFVYADLDRGYSVNLDELKE</sequence>
<proteinExistence type="predicted"/>